<evidence type="ECO:0000313" key="1">
    <source>
        <dbReference type="EMBL" id="BAH08330.1"/>
    </source>
</evidence>
<gene>
    <name evidence="1" type="ordered locus">CKR_3279</name>
</gene>
<accession>B9DX87</accession>
<evidence type="ECO:0000313" key="2">
    <source>
        <dbReference type="Proteomes" id="UP000007969"/>
    </source>
</evidence>
<dbReference type="EMBL" id="AP009049">
    <property type="protein sequence ID" value="BAH08330.1"/>
    <property type="molecule type" value="Genomic_DNA"/>
</dbReference>
<dbReference type="HOGENOM" id="CLU_2116779_0_0_9"/>
<sequence length="117" mass="13453">MSFMIFETNMGIAIKTLEGNYILKNFSAFNLNKINENSTSLNVSFLNNKILSLKIKCIFCENTHYYKYSIGELIRKDMIIGGCDMLGLPILYIGNCKIIENEILKHNKVNTRIYAMI</sequence>
<protein>
    <submittedName>
        <fullName evidence="1">Uncharacterized protein</fullName>
    </submittedName>
</protein>
<dbReference type="Proteomes" id="UP000007969">
    <property type="component" value="Chromosome"/>
</dbReference>
<reference evidence="2" key="1">
    <citation type="submission" date="2005-09" db="EMBL/GenBank/DDBJ databases">
        <title>Complete genome sequence of Clostridium kluyveri and comparative genomics of Clostridia species.</title>
        <authorList>
            <person name="Inui M."/>
            <person name="Nonaka H."/>
            <person name="Shinoda Y."/>
            <person name="Ikenaga Y."/>
            <person name="Abe M."/>
            <person name="Naito K."/>
            <person name="Vertes A.A."/>
            <person name="Yukawa H."/>
        </authorList>
    </citation>
    <scope>NUCLEOTIDE SEQUENCE [LARGE SCALE GENOMIC DNA]</scope>
    <source>
        <strain evidence="2">NBRC 12016</strain>
    </source>
</reference>
<organism evidence="1 2">
    <name type="scientific">Clostridium kluyveri (strain NBRC 12016)</name>
    <dbReference type="NCBI Taxonomy" id="583346"/>
    <lineage>
        <taxon>Bacteria</taxon>
        <taxon>Bacillati</taxon>
        <taxon>Bacillota</taxon>
        <taxon>Clostridia</taxon>
        <taxon>Eubacteriales</taxon>
        <taxon>Clostridiaceae</taxon>
        <taxon>Clostridium</taxon>
    </lineage>
</organism>
<proteinExistence type="predicted"/>
<name>B9DX87_CLOK1</name>
<dbReference type="AlphaFoldDB" id="B9DX87"/>
<dbReference type="KEGG" id="ckr:CKR_3279"/>